<sequence length="41" mass="4761">MLRTFLSNSLLLTTKKKHIVNEKSGLSVEETRFYCCLKKIS</sequence>
<accession>I2GC81</accession>
<dbReference type="EMBL" id="CAIT01000004">
    <property type="protein sequence ID" value="CCH51505.1"/>
    <property type="molecule type" value="Genomic_DNA"/>
</dbReference>
<keyword evidence="2" id="KW-1185">Reference proteome</keyword>
<dbReference type="AlphaFoldDB" id="I2GC81"/>
<reference evidence="1 2" key="1">
    <citation type="journal article" date="2012" name="J. Bacteriol.">
        <title>Genome Sequence of the Filamentous Bacterium Fibrisoma limi BUZ 3T.</title>
        <authorList>
            <person name="Filippini M."/>
            <person name="Qi W."/>
            <person name="Jaenicke S."/>
            <person name="Goesmann A."/>
            <person name="Smits T.H."/>
            <person name="Bagheri H.C."/>
        </authorList>
    </citation>
    <scope>NUCLEOTIDE SEQUENCE [LARGE SCALE GENOMIC DNA]</scope>
    <source>
        <strain evidence="2">BUZ 3T</strain>
    </source>
</reference>
<gene>
    <name evidence="1" type="ORF">BN8_00433</name>
</gene>
<evidence type="ECO:0000313" key="1">
    <source>
        <dbReference type="EMBL" id="CCH51505.1"/>
    </source>
</evidence>
<name>I2GC81_9BACT</name>
<comment type="caution">
    <text evidence="1">The sequence shown here is derived from an EMBL/GenBank/DDBJ whole genome shotgun (WGS) entry which is preliminary data.</text>
</comment>
<evidence type="ECO:0000313" key="2">
    <source>
        <dbReference type="Proteomes" id="UP000009309"/>
    </source>
</evidence>
<proteinExistence type="predicted"/>
<organism evidence="1 2">
    <name type="scientific">Fibrisoma limi BUZ 3</name>
    <dbReference type="NCBI Taxonomy" id="1185876"/>
    <lineage>
        <taxon>Bacteria</taxon>
        <taxon>Pseudomonadati</taxon>
        <taxon>Bacteroidota</taxon>
        <taxon>Cytophagia</taxon>
        <taxon>Cytophagales</taxon>
        <taxon>Spirosomataceae</taxon>
        <taxon>Fibrisoma</taxon>
    </lineage>
</organism>
<protein>
    <submittedName>
        <fullName evidence="1">Uncharacterized protein</fullName>
    </submittedName>
</protein>
<dbReference type="Proteomes" id="UP000009309">
    <property type="component" value="Unassembled WGS sequence"/>
</dbReference>